<dbReference type="InterPro" id="IPR012133">
    <property type="entry name" value="Alpha-hydoxy_acid_DH_FMN"/>
</dbReference>
<evidence type="ECO:0000256" key="2">
    <source>
        <dbReference type="ARBA" id="ARBA00022630"/>
    </source>
</evidence>
<dbReference type="PANTHER" id="PTHR10578">
    <property type="entry name" value="S -2-HYDROXY-ACID OXIDASE-RELATED"/>
    <property type="match status" value="1"/>
</dbReference>
<feature type="binding site" evidence="7">
    <location>
        <position position="137"/>
    </location>
    <ligand>
        <name>glyoxylate</name>
        <dbReference type="ChEBI" id="CHEBI:36655"/>
    </ligand>
</feature>
<dbReference type="AlphaFoldDB" id="A0A0C6P4A5"/>
<dbReference type="GO" id="GO:0004460">
    <property type="term" value="F:L-lactate dehydrogenase (cytochrome) activity"/>
    <property type="evidence" value="ECO:0007669"/>
    <property type="project" value="UniProtKB-EC"/>
</dbReference>
<organism evidence="9 10">
    <name type="scientific">Bordetella bronchiseptica 253</name>
    <dbReference type="NCBI Taxonomy" id="568707"/>
    <lineage>
        <taxon>Bacteria</taxon>
        <taxon>Pseudomonadati</taxon>
        <taxon>Pseudomonadota</taxon>
        <taxon>Betaproteobacteria</taxon>
        <taxon>Burkholderiales</taxon>
        <taxon>Alcaligenaceae</taxon>
        <taxon>Bordetella</taxon>
    </lineage>
</organism>
<feature type="binding site" evidence="7">
    <location>
        <begin position="315"/>
        <end position="319"/>
    </location>
    <ligand>
        <name>FMN</name>
        <dbReference type="ChEBI" id="CHEBI:58210"/>
    </ligand>
</feature>
<accession>A0A0C6P4A5</accession>
<dbReference type="EC" id="1.1.2.3" evidence="9"/>
<feature type="binding site" evidence="7">
    <location>
        <position position="172"/>
    </location>
    <ligand>
        <name>glyoxylate</name>
        <dbReference type="ChEBI" id="CHEBI:36655"/>
    </ligand>
</feature>
<dbReference type="PANTHER" id="PTHR10578:SF107">
    <property type="entry name" value="2-HYDROXYACID OXIDASE 1"/>
    <property type="match status" value="1"/>
</dbReference>
<feature type="binding site" evidence="7">
    <location>
        <position position="287"/>
    </location>
    <ligand>
        <name>glyoxylate</name>
        <dbReference type="ChEBI" id="CHEBI:36655"/>
    </ligand>
</feature>
<feature type="binding site" evidence="7">
    <location>
        <position position="163"/>
    </location>
    <ligand>
        <name>FMN</name>
        <dbReference type="ChEBI" id="CHEBI:58210"/>
    </ligand>
</feature>
<evidence type="ECO:0000256" key="6">
    <source>
        <dbReference type="PIRSR" id="PIRSR000138-1"/>
    </source>
</evidence>
<evidence type="ECO:0000256" key="4">
    <source>
        <dbReference type="ARBA" id="ARBA00023002"/>
    </source>
</evidence>
<dbReference type="EMBL" id="HE965806">
    <property type="protein sequence ID" value="CCJ54258.1"/>
    <property type="molecule type" value="Genomic_DNA"/>
</dbReference>
<dbReference type="GeneID" id="56480221"/>
<feature type="binding site" evidence="7">
    <location>
        <position position="282"/>
    </location>
    <ligand>
        <name>FMN</name>
        <dbReference type="ChEBI" id="CHEBI:58210"/>
    </ligand>
</feature>
<keyword evidence="3 7" id="KW-0288">FMN</keyword>
<dbReference type="GO" id="GO:0010181">
    <property type="term" value="F:FMN binding"/>
    <property type="evidence" value="ECO:0007669"/>
    <property type="project" value="InterPro"/>
</dbReference>
<keyword evidence="4 9" id="KW-0560">Oxidoreductase</keyword>
<feature type="binding site" evidence="7">
    <location>
        <position position="260"/>
    </location>
    <ligand>
        <name>glyoxylate</name>
        <dbReference type="ChEBI" id="CHEBI:36655"/>
    </ligand>
</feature>
<dbReference type="Proteomes" id="UP000007564">
    <property type="component" value="Chromosome"/>
</dbReference>
<evidence type="ECO:0000313" key="9">
    <source>
        <dbReference type="EMBL" id="CCJ54258.1"/>
    </source>
</evidence>
<feature type="active site" description="Proton acceptor" evidence="6">
    <location>
        <position position="284"/>
    </location>
</feature>
<dbReference type="RefSeq" id="WP_015064424.1">
    <property type="nucleotide sequence ID" value="NC_019382.1"/>
</dbReference>
<evidence type="ECO:0000256" key="5">
    <source>
        <dbReference type="ARBA" id="ARBA00024042"/>
    </source>
</evidence>
<dbReference type="GO" id="GO:0004459">
    <property type="term" value="F:L-lactate dehydrogenase (NAD+) activity"/>
    <property type="evidence" value="ECO:0007669"/>
    <property type="project" value="TreeGrafter"/>
</dbReference>
<dbReference type="KEGG" id="bbh:BN112_2341"/>
<feature type="binding site" evidence="7">
    <location>
        <begin position="85"/>
        <end position="87"/>
    </location>
    <ligand>
        <name>FMN</name>
        <dbReference type="ChEBI" id="CHEBI:58210"/>
    </ligand>
</feature>
<dbReference type="PIRSF" id="PIRSF000138">
    <property type="entry name" value="Al-hdrx_acd_dh"/>
    <property type="match status" value="1"/>
</dbReference>
<dbReference type="InterPro" id="IPR013785">
    <property type="entry name" value="Aldolase_TIM"/>
</dbReference>
<dbReference type="PROSITE" id="PS51349">
    <property type="entry name" value="FMN_HYDROXY_ACID_DH_2"/>
    <property type="match status" value="1"/>
</dbReference>
<dbReference type="InterPro" id="IPR037396">
    <property type="entry name" value="FMN_HAD"/>
</dbReference>
<feature type="binding site" evidence="7">
    <location>
        <position position="284"/>
    </location>
    <ligand>
        <name>glyoxylate</name>
        <dbReference type="ChEBI" id="CHEBI:36655"/>
    </ligand>
</feature>
<dbReference type="Gene3D" id="3.20.20.70">
    <property type="entry name" value="Aldolase class I"/>
    <property type="match status" value="1"/>
</dbReference>
<comment type="cofactor">
    <cofactor evidence="1">
        <name>FMN</name>
        <dbReference type="ChEBI" id="CHEBI:58210"/>
    </cofactor>
</comment>
<feature type="binding site" evidence="7">
    <location>
        <position position="32"/>
    </location>
    <ligand>
        <name>glyoxylate</name>
        <dbReference type="ChEBI" id="CHEBI:36655"/>
    </ligand>
</feature>
<sequence>MSARPGLESALACVHDYRSLARRRLSRFAFDYLEGGAEDGRTLRRNLAAYGKLVFNPRVLTDVSAVDTRVPVLGREQHSPMIVGPTGLNGLYWPRADEALARAAHAAGLPFVLSTASTSLIEDVRAASAGDLWLQLYVQTDRSIAETMMRRAREARFSTLMVTVDTPVHGTRDHDVRNGFRLPLRPGPRLMLDFAAHPRWCLRMLRQRGGPQLVNLARSMGEQASLNRQAATMSRQMDMGLGWDALPWLRRHWQGPVLVKGILSVEDARLALRHGADGIVLSNHGGRQLEGAPSALEVLPRVMDAVGTRLAVLVDGGVRRGSDVAKARALGAQAVLLGRAPLYGLAARGPRGVAEVLAILQRELETTLRLVGCPAARRLGDHALLPVRDDPAQEAAP</sequence>
<dbReference type="HOGENOM" id="CLU_020639_0_0_4"/>
<dbReference type="InterPro" id="IPR008259">
    <property type="entry name" value="FMN_hydac_DH_AS"/>
</dbReference>
<evidence type="ECO:0000256" key="3">
    <source>
        <dbReference type="ARBA" id="ARBA00022643"/>
    </source>
</evidence>
<dbReference type="SUPFAM" id="SSF51395">
    <property type="entry name" value="FMN-linked oxidoreductases"/>
    <property type="match status" value="1"/>
</dbReference>
<feature type="domain" description="FMN hydroxy acid dehydrogenase" evidence="8">
    <location>
        <begin position="6"/>
        <end position="389"/>
    </location>
</feature>
<dbReference type="GO" id="GO:0009060">
    <property type="term" value="P:aerobic respiration"/>
    <property type="evidence" value="ECO:0007669"/>
    <property type="project" value="TreeGrafter"/>
</dbReference>
<dbReference type="InterPro" id="IPR000262">
    <property type="entry name" value="FMN-dep_DH"/>
</dbReference>
<gene>
    <name evidence="9" type="primary">lldD</name>
    <name evidence="9" type="ORF">BN112_2341</name>
</gene>
<comment type="similarity">
    <text evidence="5">Belongs to the FMN-dependent alpha-hydroxy acid dehydrogenase family.</text>
</comment>
<evidence type="ECO:0000256" key="1">
    <source>
        <dbReference type="ARBA" id="ARBA00001917"/>
    </source>
</evidence>
<feature type="binding site" evidence="7">
    <location>
        <position position="114"/>
    </location>
    <ligand>
        <name>FMN</name>
        <dbReference type="ChEBI" id="CHEBI:58210"/>
    </ligand>
</feature>
<dbReference type="Pfam" id="PF01070">
    <property type="entry name" value="FMN_dh"/>
    <property type="match status" value="1"/>
</dbReference>
<dbReference type="PROSITE" id="PS00557">
    <property type="entry name" value="FMN_HYDROXY_ACID_DH_1"/>
    <property type="match status" value="1"/>
</dbReference>
<name>A0A0C6P4A5_BORBO</name>
<keyword evidence="2 7" id="KW-0285">Flavoprotein</keyword>
<evidence type="ECO:0000313" key="10">
    <source>
        <dbReference type="Proteomes" id="UP000007564"/>
    </source>
</evidence>
<dbReference type="OrthoDB" id="8717062at2"/>
<reference evidence="9 10" key="1">
    <citation type="journal article" date="2012" name="BMC Genomics">
        <title>Comparative genomics of the classical Bordetella subspecies: the evolution and exchange of virulence-associated diversity amongst closely related pathogens.</title>
        <authorList>
            <person name="Park J."/>
            <person name="Zhang Y."/>
            <person name="Buboltz A.M."/>
            <person name="Zhang X."/>
            <person name="Schuster S.C."/>
            <person name="Ahuja U."/>
            <person name="Liu M."/>
            <person name="Miller J.F."/>
            <person name="Sebaihia M."/>
            <person name="Bentley S.D."/>
            <person name="Parkhill J."/>
            <person name="Harvill E.T."/>
        </authorList>
    </citation>
    <scope>NUCLEOTIDE SEQUENCE [LARGE SCALE GENOMIC DNA]</scope>
    <source>
        <strain evidence="9 10">253</strain>
    </source>
</reference>
<feature type="binding site" evidence="7">
    <location>
        <position position="135"/>
    </location>
    <ligand>
        <name>FMN</name>
        <dbReference type="ChEBI" id="CHEBI:58210"/>
    </ligand>
</feature>
<dbReference type="GO" id="GO:0005886">
    <property type="term" value="C:plasma membrane"/>
    <property type="evidence" value="ECO:0007669"/>
    <property type="project" value="TreeGrafter"/>
</dbReference>
<feature type="binding site" evidence="7">
    <location>
        <begin position="338"/>
        <end position="339"/>
    </location>
    <ligand>
        <name>FMN</name>
        <dbReference type="ChEBI" id="CHEBI:58210"/>
    </ligand>
</feature>
<evidence type="ECO:0000256" key="7">
    <source>
        <dbReference type="PIRSR" id="PIRSR000138-2"/>
    </source>
</evidence>
<evidence type="ECO:0000259" key="8">
    <source>
        <dbReference type="PROSITE" id="PS51349"/>
    </source>
</evidence>
<proteinExistence type="inferred from homology"/>
<protein>
    <submittedName>
        <fullName evidence="9">FMN-dependent dehydrogenase</fullName>
        <ecNumber evidence="9">1.1.2.3</ecNumber>
    </submittedName>
</protein>
<dbReference type="FunFam" id="3.20.20.70:FF:000029">
    <property type="entry name" value="L-lactate dehydrogenase"/>
    <property type="match status" value="1"/>
</dbReference>